<dbReference type="GO" id="GO:0035556">
    <property type="term" value="P:intracellular signal transduction"/>
    <property type="evidence" value="ECO:0007669"/>
    <property type="project" value="InterPro"/>
</dbReference>
<protein>
    <submittedName>
        <fullName evidence="4">Cyclase</fullName>
    </submittedName>
</protein>
<dbReference type="InterPro" id="IPR041664">
    <property type="entry name" value="AAA_16"/>
</dbReference>
<dbReference type="PROSITE" id="PS50125">
    <property type="entry name" value="GUANYLATE_CYCLASE_2"/>
    <property type="match status" value="1"/>
</dbReference>
<evidence type="ECO:0000259" key="3">
    <source>
        <dbReference type="PROSITE" id="PS50125"/>
    </source>
</evidence>
<proteinExistence type="predicted"/>
<dbReference type="OrthoDB" id="5476461at2"/>
<dbReference type="Gene3D" id="3.30.70.1230">
    <property type="entry name" value="Nucleotide cyclase"/>
    <property type="match status" value="1"/>
</dbReference>
<sequence>MICGSCGAQSTSAAKFCSECGARLAQINQSAEYKQVTVLFADVVRSMDIAAAVGAERLREIMAELVDRAVLAVQRYGGTVDKFTGDGIMAVFGAPVALEDHATRACLAALGLQEAAQRLATEVRNLDGVDLRLRVGLNSGQVIAGEIGSGPFGYTAIGEQVGMAQRMESVAPPDGVMLSASTARLAGTSVVLGEPEPVHIKGGDRVIARRLLATGEHQPHRRTESKLVGRTWEFTTIGGILEEAIAGTGCIVNIVGPAGIGKSRLVREAAALASGRGVPVFGTYCESHASDIPFHVVARMLCAAIGLEGLDAHTARTRVRERFHQADPEDLLLLDDLLGIRDPAASLPDIAADARRRRLTALVNAGALDRPEAAVYVIEDAHWVDEISESMLVEFMAVAQQIPSLTLITFRPEYQGALSRIHGAQTIALRPLSDVHTVALTAELLGAGSLTGELAAQIAGRAAGNPFFVEEIVRDLAERGVLQGRPGAYRPRGDVAEVDVPATLQATIGARIDRLTASAKQTLNAAAVIGARFDTDLLAALIPDVDVAPLIEAELVTQVRFAPSAEYAFRHPLIRTVAYESQLKSVRAHSHRRLAGAIEARGPADENAALIAEHLEATGDLHAAFDWHMRAGTWSTFRDMGAAQTSWRRARQVADRLSHDDPDRLTMRITPRTLLCATAFRSGSGADTGFEELRELCSAADDRRSLAIGMAGQVTWRTMKAHRREASQLADELVGLLEAIGDPTLTVALAYAAMLAKHETAEMGDMLRFAQLVIDLAEGDPAKGSLIFESPLTVATTMRGFARWCLGIAGWKDDFDQALTAARAGMTDPGTLAGVLWFTYVPAIPYGVLVPDAALLRGTAEFLSIAEQSGDDLALDLARGIHGLALAYQDGPKRRGGLELLANVRERAASNRFALTNLPLMDLHVAREKARTGDVGGAIELARAVADELFNSGGCFWTALAVSVLADALVQRGGQSELDEAESAMDRLAAVPSDPGFVVHEISLLRLRALLARARGDEGSYRDHRDRYRDMAEMLGFEGHMRWAEGMP</sequence>
<dbReference type="Pfam" id="PF13191">
    <property type="entry name" value="AAA_16"/>
    <property type="match status" value="1"/>
</dbReference>
<dbReference type="InterPro" id="IPR001054">
    <property type="entry name" value="A/G_cyclase"/>
</dbReference>
<dbReference type="SUPFAM" id="SSF52540">
    <property type="entry name" value="P-loop containing nucleoside triphosphate hydrolases"/>
    <property type="match status" value="1"/>
</dbReference>
<comment type="caution">
    <text evidence="4">The sequence shown here is derived from an EMBL/GenBank/DDBJ whole genome shotgun (WGS) entry which is preliminary data.</text>
</comment>
<evidence type="ECO:0000256" key="1">
    <source>
        <dbReference type="ARBA" id="ARBA00022741"/>
    </source>
</evidence>
<dbReference type="SMART" id="SM00044">
    <property type="entry name" value="CYCc"/>
    <property type="match status" value="1"/>
</dbReference>
<feature type="domain" description="Guanylate cyclase" evidence="3">
    <location>
        <begin position="37"/>
        <end position="168"/>
    </location>
</feature>
<dbReference type="Gene3D" id="3.40.50.300">
    <property type="entry name" value="P-loop containing nucleotide triphosphate hydrolases"/>
    <property type="match status" value="1"/>
</dbReference>
<accession>A0A1A2TK93</accession>
<dbReference type="PANTHER" id="PTHR16305:SF28">
    <property type="entry name" value="GUANYLATE CYCLASE DOMAIN-CONTAINING PROTEIN"/>
    <property type="match status" value="1"/>
</dbReference>
<name>A0A1A2TK93_MYCNT</name>
<dbReference type="SUPFAM" id="SSF55073">
    <property type="entry name" value="Nucleotide cyclase"/>
    <property type="match status" value="1"/>
</dbReference>
<dbReference type="GO" id="GO:0004016">
    <property type="term" value="F:adenylate cyclase activity"/>
    <property type="evidence" value="ECO:0007669"/>
    <property type="project" value="TreeGrafter"/>
</dbReference>
<evidence type="ECO:0000256" key="2">
    <source>
        <dbReference type="ARBA" id="ARBA00022840"/>
    </source>
</evidence>
<evidence type="ECO:0000313" key="4">
    <source>
        <dbReference type="EMBL" id="OBH76863.1"/>
    </source>
</evidence>
<dbReference type="Pfam" id="PF00211">
    <property type="entry name" value="Guanylate_cyc"/>
    <property type="match status" value="1"/>
</dbReference>
<dbReference type="PANTHER" id="PTHR16305">
    <property type="entry name" value="TESTICULAR SOLUBLE ADENYLYL CYCLASE"/>
    <property type="match status" value="1"/>
</dbReference>
<dbReference type="GO" id="GO:0005524">
    <property type="term" value="F:ATP binding"/>
    <property type="evidence" value="ECO:0007669"/>
    <property type="project" value="UniProtKB-KW"/>
</dbReference>
<dbReference type="CDD" id="cd07302">
    <property type="entry name" value="CHD"/>
    <property type="match status" value="1"/>
</dbReference>
<keyword evidence="1" id="KW-0547">Nucleotide-binding</keyword>
<gene>
    <name evidence="4" type="ORF">A5683_20565</name>
</gene>
<evidence type="ECO:0000313" key="5">
    <source>
        <dbReference type="Proteomes" id="UP000092389"/>
    </source>
</evidence>
<reference evidence="4 5" key="1">
    <citation type="submission" date="2016-06" db="EMBL/GenBank/DDBJ databases">
        <authorList>
            <person name="Kjaerup R.B."/>
            <person name="Dalgaard T.S."/>
            <person name="Juul-Madsen H.R."/>
        </authorList>
    </citation>
    <scope>NUCLEOTIDE SEQUENCE [LARGE SCALE GENOMIC DNA]</scope>
    <source>
        <strain evidence="4 5">E152</strain>
    </source>
</reference>
<dbReference type="InterPro" id="IPR029787">
    <property type="entry name" value="Nucleotide_cyclase"/>
</dbReference>
<dbReference type="Proteomes" id="UP000092389">
    <property type="component" value="Unassembled WGS sequence"/>
</dbReference>
<dbReference type="InterPro" id="IPR027417">
    <property type="entry name" value="P-loop_NTPase"/>
</dbReference>
<organism evidence="4 5">
    <name type="scientific">Mycobacterium mantenii</name>
    <dbReference type="NCBI Taxonomy" id="560555"/>
    <lineage>
        <taxon>Bacteria</taxon>
        <taxon>Bacillati</taxon>
        <taxon>Actinomycetota</taxon>
        <taxon>Actinomycetes</taxon>
        <taxon>Mycobacteriales</taxon>
        <taxon>Mycobacteriaceae</taxon>
        <taxon>Mycobacterium</taxon>
        <taxon>Mycobacterium avium complex (MAC)</taxon>
    </lineage>
</organism>
<dbReference type="AlphaFoldDB" id="A0A1A2TK93"/>
<dbReference type="EMBL" id="LZJU01000063">
    <property type="protein sequence ID" value="OBH76863.1"/>
    <property type="molecule type" value="Genomic_DNA"/>
</dbReference>
<keyword evidence="2" id="KW-0067">ATP-binding</keyword>
<dbReference type="GO" id="GO:0005737">
    <property type="term" value="C:cytoplasm"/>
    <property type="evidence" value="ECO:0007669"/>
    <property type="project" value="TreeGrafter"/>
</dbReference>
<dbReference type="GO" id="GO:0009190">
    <property type="term" value="P:cyclic nucleotide biosynthetic process"/>
    <property type="evidence" value="ECO:0007669"/>
    <property type="project" value="InterPro"/>
</dbReference>